<dbReference type="Pfam" id="PF00701">
    <property type="entry name" value="DHDPS"/>
    <property type="match status" value="1"/>
</dbReference>
<dbReference type="GO" id="GO:0008747">
    <property type="term" value="F:N-acetylneuraminate lyase activity"/>
    <property type="evidence" value="ECO:0007669"/>
    <property type="project" value="TreeGrafter"/>
</dbReference>
<dbReference type="SMART" id="SM01130">
    <property type="entry name" value="DHDPS"/>
    <property type="match status" value="1"/>
</dbReference>
<proteinExistence type="inferred from homology"/>
<dbReference type="RefSeq" id="WP_220208596.1">
    <property type="nucleotide sequence ID" value="NZ_BNJK01000002.1"/>
</dbReference>
<dbReference type="SUPFAM" id="SSF51569">
    <property type="entry name" value="Aldolase"/>
    <property type="match status" value="1"/>
</dbReference>
<dbReference type="InterPro" id="IPR002220">
    <property type="entry name" value="DapA-like"/>
</dbReference>
<reference evidence="6" key="1">
    <citation type="submission" date="2020-10" db="EMBL/GenBank/DDBJ databases">
        <title>Taxonomic study of unclassified bacteria belonging to the class Ktedonobacteria.</title>
        <authorList>
            <person name="Yabe S."/>
            <person name="Wang C.M."/>
            <person name="Zheng Y."/>
            <person name="Sakai Y."/>
            <person name="Cavaletti L."/>
            <person name="Monciardini P."/>
            <person name="Donadio S."/>
        </authorList>
    </citation>
    <scope>NUCLEOTIDE SEQUENCE</scope>
    <source>
        <strain evidence="6">ID150040</strain>
    </source>
</reference>
<dbReference type="EMBL" id="BNJK01000002">
    <property type="protein sequence ID" value="GHO97815.1"/>
    <property type="molecule type" value="Genomic_DNA"/>
</dbReference>
<dbReference type="PROSITE" id="PS00666">
    <property type="entry name" value="DHDPS_2"/>
    <property type="match status" value="1"/>
</dbReference>
<gene>
    <name evidence="6" type="ORF">KSF_078630</name>
</gene>
<comment type="similarity">
    <text evidence="3">Belongs to the DapA family.</text>
</comment>
<dbReference type="GO" id="GO:0019262">
    <property type="term" value="P:N-acetylneuraminate catabolic process"/>
    <property type="evidence" value="ECO:0007669"/>
    <property type="project" value="TreeGrafter"/>
</dbReference>
<feature type="active site" description="Schiff-base intermediate with substrate" evidence="4">
    <location>
        <position position="167"/>
    </location>
</feature>
<evidence type="ECO:0000256" key="4">
    <source>
        <dbReference type="PIRSR" id="PIRSR001365-1"/>
    </source>
</evidence>
<dbReference type="PANTHER" id="PTHR42849:SF1">
    <property type="entry name" value="N-ACETYLNEURAMINATE LYASE"/>
    <property type="match status" value="1"/>
</dbReference>
<dbReference type="InterPro" id="IPR020624">
    <property type="entry name" value="Schiff_base-form_aldolases_CS"/>
</dbReference>
<feature type="active site" description="Proton donor/acceptor" evidence="4">
    <location>
        <position position="139"/>
    </location>
</feature>
<dbReference type="InterPro" id="IPR013785">
    <property type="entry name" value="Aldolase_TIM"/>
</dbReference>
<comment type="caution">
    <text evidence="6">The sequence shown here is derived from an EMBL/GenBank/DDBJ whole genome shotgun (WGS) entry which is preliminary data.</text>
</comment>
<keyword evidence="1 3" id="KW-0456">Lyase</keyword>
<dbReference type="Gene3D" id="3.20.20.70">
    <property type="entry name" value="Aldolase class I"/>
    <property type="match status" value="1"/>
</dbReference>
<dbReference type="PANTHER" id="PTHR42849">
    <property type="entry name" value="N-ACETYLNEURAMINATE LYASE"/>
    <property type="match status" value="1"/>
</dbReference>
<dbReference type="PRINTS" id="PR00146">
    <property type="entry name" value="DHPICSNTHASE"/>
</dbReference>
<dbReference type="AlphaFoldDB" id="A0A8J3IVZ6"/>
<name>A0A8J3IVZ6_9CHLR</name>
<evidence type="ECO:0000256" key="2">
    <source>
        <dbReference type="ARBA" id="ARBA00023270"/>
    </source>
</evidence>
<dbReference type="GO" id="GO:0005829">
    <property type="term" value="C:cytosol"/>
    <property type="evidence" value="ECO:0007669"/>
    <property type="project" value="TreeGrafter"/>
</dbReference>
<evidence type="ECO:0000313" key="6">
    <source>
        <dbReference type="EMBL" id="GHO97815.1"/>
    </source>
</evidence>
<evidence type="ECO:0000313" key="7">
    <source>
        <dbReference type="Proteomes" id="UP000597444"/>
    </source>
</evidence>
<sequence length="308" mass="33062">MAHLPEDFGGIVPPLSTPFTPSFEVDVASLERLIEFQLAAGVHGIFVLGSTGEAAFLTDQQRATVIEVAVRTVGGQVPVLAGIFDMTTARVVEHAQTARRLGADALVLTAPFYTRISQSEISEHFWLVHVAVDLPLFAYDIPSAVSTKIARETMLRLAEDGVIRGIKDSSGDEANFRALLLALGGRADFSLFTGSELLVDAALLFGANGCVPGLGNIDPAGYMRLYQAAQAGDWQLARREQERLFRLFDIVSVGLPRMGIGSSAMGGFKTALKLRGVIATNITGRPSIQLNAEEVERVRQALITANLL</sequence>
<dbReference type="PIRSF" id="PIRSF001365">
    <property type="entry name" value="DHDPS"/>
    <property type="match status" value="1"/>
</dbReference>
<evidence type="ECO:0000256" key="3">
    <source>
        <dbReference type="PIRNR" id="PIRNR001365"/>
    </source>
</evidence>
<accession>A0A8J3IVZ6</accession>
<dbReference type="InterPro" id="IPR020625">
    <property type="entry name" value="Schiff_base-form_aldolases_AS"/>
</dbReference>
<organism evidence="6 7">
    <name type="scientific">Reticulibacter mediterranei</name>
    <dbReference type="NCBI Taxonomy" id="2778369"/>
    <lineage>
        <taxon>Bacteria</taxon>
        <taxon>Bacillati</taxon>
        <taxon>Chloroflexota</taxon>
        <taxon>Ktedonobacteria</taxon>
        <taxon>Ktedonobacterales</taxon>
        <taxon>Reticulibacteraceae</taxon>
        <taxon>Reticulibacter</taxon>
    </lineage>
</organism>
<keyword evidence="7" id="KW-1185">Reference proteome</keyword>
<protein>
    <submittedName>
        <fullName evidence="6">Dihydrodipicolinate synthase family protein</fullName>
    </submittedName>
</protein>
<feature type="binding site" evidence="5">
    <location>
        <position position="211"/>
    </location>
    <ligand>
        <name>pyruvate</name>
        <dbReference type="ChEBI" id="CHEBI:15361"/>
    </ligand>
</feature>
<dbReference type="CDD" id="cd00408">
    <property type="entry name" value="DHDPS-like"/>
    <property type="match status" value="1"/>
</dbReference>
<keyword evidence="2" id="KW-0704">Schiff base</keyword>
<evidence type="ECO:0000256" key="5">
    <source>
        <dbReference type="PIRSR" id="PIRSR001365-2"/>
    </source>
</evidence>
<dbReference type="Proteomes" id="UP000597444">
    <property type="component" value="Unassembled WGS sequence"/>
</dbReference>
<dbReference type="PROSITE" id="PS00665">
    <property type="entry name" value="DHDPS_1"/>
    <property type="match status" value="1"/>
</dbReference>
<feature type="binding site" evidence="5">
    <location>
        <position position="51"/>
    </location>
    <ligand>
        <name>pyruvate</name>
        <dbReference type="ChEBI" id="CHEBI:15361"/>
    </ligand>
</feature>
<evidence type="ECO:0000256" key="1">
    <source>
        <dbReference type="ARBA" id="ARBA00023239"/>
    </source>
</evidence>